<feature type="repeat" description="WD" evidence="9">
    <location>
        <begin position="582"/>
        <end position="616"/>
    </location>
</feature>
<dbReference type="Gene3D" id="2.130.10.10">
    <property type="entry name" value="YVTN repeat-like/Quinoprotein amine dehydrogenase"/>
    <property type="match status" value="2"/>
</dbReference>
<proteinExistence type="inferred from homology"/>
<feature type="domain" description="TFIID subunit TAF5 NTD2" evidence="11">
    <location>
        <begin position="75"/>
        <end position="203"/>
    </location>
</feature>
<evidence type="ECO:0000313" key="13">
    <source>
        <dbReference type="Proteomes" id="UP001431783"/>
    </source>
</evidence>
<dbReference type="Pfam" id="PF00400">
    <property type="entry name" value="WD40"/>
    <property type="match status" value="6"/>
</dbReference>
<dbReference type="FunFam" id="2.130.10.10:FF:000243">
    <property type="entry name" value="Transcription initiation factor TFIID subunit 5"/>
    <property type="match status" value="1"/>
</dbReference>
<dbReference type="InterPro" id="IPR020472">
    <property type="entry name" value="WD40_PAC1"/>
</dbReference>
<dbReference type="SMART" id="SM00320">
    <property type="entry name" value="WD40"/>
    <property type="match status" value="6"/>
</dbReference>
<gene>
    <name evidence="12" type="ORF">WA026_001085</name>
</gene>
<keyword evidence="3 9" id="KW-0853">WD repeat</keyword>
<evidence type="ECO:0000256" key="7">
    <source>
        <dbReference type="ARBA" id="ARBA00023242"/>
    </source>
</evidence>
<dbReference type="SUPFAM" id="SSF160897">
    <property type="entry name" value="Taf5 N-terminal domain-like"/>
    <property type="match status" value="1"/>
</dbReference>
<dbReference type="CDD" id="cd00200">
    <property type="entry name" value="WD40"/>
    <property type="match status" value="1"/>
</dbReference>
<evidence type="ECO:0000256" key="5">
    <source>
        <dbReference type="ARBA" id="ARBA00023015"/>
    </source>
</evidence>
<dbReference type="EMBL" id="JARQZJ010000121">
    <property type="protein sequence ID" value="KAK9888865.1"/>
    <property type="molecule type" value="Genomic_DNA"/>
</dbReference>
<keyword evidence="5" id="KW-0805">Transcription regulation</keyword>
<evidence type="ECO:0000259" key="11">
    <source>
        <dbReference type="Pfam" id="PF04494"/>
    </source>
</evidence>
<dbReference type="Proteomes" id="UP001431783">
    <property type="component" value="Unassembled WGS sequence"/>
</dbReference>
<keyword evidence="7" id="KW-0539">Nucleus</keyword>
<dbReference type="InterPro" id="IPR037264">
    <property type="entry name" value="TFIID_NTD2_sf"/>
</dbReference>
<dbReference type="GO" id="GO:0016251">
    <property type="term" value="F:RNA polymerase II general transcription initiation factor activity"/>
    <property type="evidence" value="ECO:0007669"/>
    <property type="project" value="TreeGrafter"/>
</dbReference>
<comment type="caution">
    <text evidence="12">The sequence shown here is derived from an EMBL/GenBank/DDBJ whole genome shotgun (WGS) entry which is preliminary data.</text>
</comment>
<feature type="compositionally biased region" description="Basic and acidic residues" evidence="10">
    <location>
        <begin position="282"/>
        <end position="292"/>
    </location>
</feature>
<protein>
    <recommendedName>
        <fullName evidence="8">Transcription initiation factor TFIID subunit 5</fullName>
    </recommendedName>
</protein>
<dbReference type="Gene3D" id="1.25.40.500">
    <property type="entry name" value="TFIID subunit TAF5, NTD2 domain"/>
    <property type="match status" value="1"/>
</dbReference>
<comment type="similarity">
    <text evidence="2">Belongs to the WD repeat TAF5 family.</text>
</comment>
<feature type="repeat" description="WD" evidence="9">
    <location>
        <begin position="498"/>
        <end position="539"/>
    </location>
</feature>
<evidence type="ECO:0000256" key="3">
    <source>
        <dbReference type="ARBA" id="ARBA00022574"/>
    </source>
</evidence>
<dbReference type="InterPro" id="IPR001680">
    <property type="entry name" value="WD40_rpt"/>
</dbReference>
<evidence type="ECO:0000256" key="9">
    <source>
        <dbReference type="PROSITE-ProRule" id="PRU00221"/>
    </source>
</evidence>
<dbReference type="PRINTS" id="PR00320">
    <property type="entry name" value="GPROTEINBRPT"/>
</dbReference>
<dbReference type="PANTHER" id="PTHR19879">
    <property type="entry name" value="TRANSCRIPTION INITIATION FACTOR TFIID"/>
    <property type="match status" value="1"/>
</dbReference>
<feature type="repeat" description="WD" evidence="9">
    <location>
        <begin position="540"/>
        <end position="581"/>
    </location>
</feature>
<dbReference type="AlphaFoldDB" id="A0AAW1V2I4"/>
<keyword evidence="6" id="KW-0804">Transcription</keyword>
<dbReference type="PROSITE" id="PS00678">
    <property type="entry name" value="WD_REPEATS_1"/>
    <property type="match status" value="2"/>
</dbReference>
<evidence type="ECO:0000256" key="8">
    <source>
        <dbReference type="ARBA" id="ARBA00044130"/>
    </source>
</evidence>
<evidence type="ECO:0000256" key="6">
    <source>
        <dbReference type="ARBA" id="ARBA00023163"/>
    </source>
</evidence>
<evidence type="ECO:0000256" key="4">
    <source>
        <dbReference type="ARBA" id="ARBA00022737"/>
    </source>
</evidence>
<dbReference type="PROSITE" id="PS50294">
    <property type="entry name" value="WD_REPEATS_REGION"/>
    <property type="match status" value="5"/>
</dbReference>
<keyword evidence="4" id="KW-0677">Repeat</keyword>
<dbReference type="SUPFAM" id="SSF50978">
    <property type="entry name" value="WD40 repeat-like"/>
    <property type="match status" value="1"/>
</dbReference>
<comment type="subcellular location">
    <subcellularLocation>
        <location evidence="1">Nucleus</location>
    </subcellularLocation>
</comment>
<feature type="repeat" description="WD" evidence="9">
    <location>
        <begin position="456"/>
        <end position="487"/>
    </location>
</feature>
<feature type="region of interest" description="Disordered" evidence="10">
    <location>
        <begin position="278"/>
        <end position="310"/>
    </location>
</feature>
<accession>A0AAW1V2I4</accession>
<evidence type="ECO:0000256" key="10">
    <source>
        <dbReference type="SAM" id="MobiDB-lite"/>
    </source>
</evidence>
<reference evidence="12 13" key="1">
    <citation type="submission" date="2023-03" db="EMBL/GenBank/DDBJ databases">
        <title>Genome insight into feeding habits of ladybird beetles.</title>
        <authorList>
            <person name="Li H.-S."/>
            <person name="Huang Y.-H."/>
            <person name="Pang H."/>
        </authorList>
    </citation>
    <scope>NUCLEOTIDE SEQUENCE [LARGE SCALE GENOMIC DNA]</scope>
    <source>
        <strain evidence="12">SYSU_2023b</strain>
        <tissue evidence="12">Whole body</tissue>
    </source>
</reference>
<dbReference type="InterPro" id="IPR036322">
    <property type="entry name" value="WD40_repeat_dom_sf"/>
</dbReference>
<evidence type="ECO:0000256" key="1">
    <source>
        <dbReference type="ARBA" id="ARBA00004123"/>
    </source>
</evidence>
<evidence type="ECO:0000313" key="12">
    <source>
        <dbReference type="EMBL" id="KAK9888865.1"/>
    </source>
</evidence>
<dbReference type="PANTHER" id="PTHR19879:SF1">
    <property type="entry name" value="CANNONBALL-RELATED"/>
    <property type="match status" value="1"/>
</dbReference>
<name>A0AAW1V2I4_9CUCU</name>
<dbReference type="InterPro" id="IPR019775">
    <property type="entry name" value="WD40_repeat_CS"/>
</dbReference>
<dbReference type="Pfam" id="PF04494">
    <property type="entry name" value="TFIID_NTD2"/>
    <property type="match status" value="1"/>
</dbReference>
<evidence type="ECO:0000256" key="2">
    <source>
        <dbReference type="ARBA" id="ARBA00009435"/>
    </source>
</evidence>
<dbReference type="InterPro" id="IPR007582">
    <property type="entry name" value="TFIID_NTD2"/>
</dbReference>
<dbReference type="GO" id="GO:0005669">
    <property type="term" value="C:transcription factor TFIID complex"/>
    <property type="evidence" value="ECO:0007669"/>
    <property type="project" value="TreeGrafter"/>
</dbReference>
<sequence>MSNAQQSVTQQSTGAEEINKAQLAAVLQILKKYNLKNTEELLKKEANISDGIGTQGTLQKDSNVNSVLTGYKSDGDPETYANSYRELKFFVEDSLDIYKHELGMILYPVLVHMYLELVYNGHSEKAVALMNSFGPEQDTYYQEDLKKLAMVTKREHMSGNELADTFKSNQFIIRMSRDTLSLLKRHLNDKKASVLLNIIQEHLYFDMYEGVARNKSQIDATSGAVGGEAKRQDNKAKVYYGIPKAPDIQTLAAPVEEEEGEGGEQDNPEKKYMILKKKKAKKDPLFSKKTKSDPNAPPPDRIPAPDLKDNDKLEKVKAIREASRRVTLGQETQLSVCCYTLLNSNNTVCCAEITEDSSMLAVGFNDCIVKVWSLVPQKLKALKSAQQLQDVNIDAEDLMVRIMNERSGEVSRTLTGHSGPVYSVSFSPDRTLLLSCSEDSTIRMWSLQMWTCLVVYKGHLFPVWDVKFSPLGYYFATASHDRTARLWATDHYSPLRLFAGHFSDVDCIQFHPNSNYVATGSSDRRVCLWDCTTGNHVRLMTGHKAPIHSLAFSTCGRFLSSSGADCRVLIWDLSHGHLVAELTGHEKPVHTLAFSRCGNILCSGGLDCSLKVWDFSKITEDISSEEVNVSHNPDVKTGDQYLLRDFATKSSPLIHLHFTRRNLLLAVATFDGSNP</sequence>
<organism evidence="12 13">
    <name type="scientific">Henosepilachna vigintioctopunctata</name>
    <dbReference type="NCBI Taxonomy" id="420089"/>
    <lineage>
        <taxon>Eukaryota</taxon>
        <taxon>Metazoa</taxon>
        <taxon>Ecdysozoa</taxon>
        <taxon>Arthropoda</taxon>
        <taxon>Hexapoda</taxon>
        <taxon>Insecta</taxon>
        <taxon>Pterygota</taxon>
        <taxon>Neoptera</taxon>
        <taxon>Endopterygota</taxon>
        <taxon>Coleoptera</taxon>
        <taxon>Polyphaga</taxon>
        <taxon>Cucujiformia</taxon>
        <taxon>Coccinelloidea</taxon>
        <taxon>Coccinellidae</taxon>
        <taxon>Epilachninae</taxon>
        <taxon>Epilachnini</taxon>
        <taxon>Henosepilachna</taxon>
    </lineage>
</organism>
<dbReference type="InterPro" id="IPR015943">
    <property type="entry name" value="WD40/YVTN_repeat-like_dom_sf"/>
</dbReference>
<keyword evidence="13" id="KW-1185">Reference proteome</keyword>
<dbReference type="GO" id="GO:0006367">
    <property type="term" value="P:transcription initiation at RNA polymerase II promoter"/>
    <property type="evidence" value="ECO:0007669"/>
    <property type="project" value="TreeGrafter"/>
</dbReference>
<dbReference type="CDD" id="cd08044">
    <property type="entry name" value="TAF5_NTD2"/>
    <property type="match status" value="1"/>
</dbReference>
<dbReference type="PROSITE" id="PS50082">
    <property type="entry name" value="WD_REPEATS_2"/>
    <property type="match status" value="5"/>
</dbReference>
<feature type="repeat" description="WD" evidence="9">
    <location>
        <begin position="414"/>
        <end position="448"/>
    </location>
</feature>